<evidence type="ECO:0000313" key="1">
    <source>
        <dbReference type="EMBL" id="RHZ30767.1"/>
    </source>
</evidence>
<proteinExistence type="predicted"/>
<organism evidence="1 2">
    <name type="scientific">Aphanomyces astaci</name>
    <name type="common">Crayfish plague agent</name>
    <dbReference type="NCBI Taxonomy" id="112090"/>
    <lineage>
        <taxon>Eukaryota</taxon>
        <taxon>Sar</taxon>
        <taxon>Stramenopiles</taxon>
        <taxon>Oomycota</taxon>
        <taxon>Saprolegniomycetes</taxon>
        <taxon>Saprolegniales</taxon>
        <taxon>Verrucalvaceae</taxon>
        <taxon>Aphanomyces</taxon>
    </lineage>
</organism>
<name>A0A418FK28_APHAT</name>
<comment type="caution">
    <text evidence="1">The sequence shown here is derived from an EMBL/GenBank/DDBJ whole genome shotgun (WGS) entry which is preliminary data.</text>
</comment>
<evidence type="ECO:0008006" key="3">
    <source>
        <dbReference type="Google" id="ProtNLM"/>
    </source>
</evidence>
<dbReference type="AlphaFoldDB" id="A0A418FK28"/>
<dbReference type="VEuPathDB" id="FungiDB:H257_15687"/>
<evidence type="ECO:0000313" key="2">
    <source>
        <dbReference type="Proteomes" id="UP000285430"/>
    </source>
</evidence>
<protein>
    <recommendedName>
        <fullName evidence="3">Peptidase A2 domain-containing protein</fullName>
    </recommendedName>
</protein>
<dbReference type="EMBL" id="QUTH01001373">
    <property type="protein sequence ID" value="RHZ30767.1"/>
    <property type="molecule type" value="Genomic_DNA"/>
</dbReference>
<reference evidence="1 2" key="1">
    <citation type="submission" date="2018-08" db="EMBL/GenBank/DDBJ databases">
        <title>Aphanomyces genome sequencing and annotation.</title>
        <authorList>
            <person name="Minardi D."/>
            <person name="Oidtmann B."/>
            <person name="Van Der Giezen M."/>
            <person name="Studholme D.J."/>
        </authorList>
    </citation>
    <scope>NUCLEOTIDE SEQUENCE [LARGE SCALE GENOMIC DNA]</scope>
    <source>
        <strain evidence="1 2">Da</strain>
    </source>
</reference>
<accession>A0A418FK28</accession>
<gene>
    <name evidence="1" type="ORF">DYB37_011962</name>
</gene>
<sequence length="308" mass="33886">MTSSHGRWTRWIKAALVFDMSVQDSNSRIGKMLDGLAAAIRRDRQEWVIKEESPAIVKIITDAVKPVSLHRAVTEQMALTRNKPLKKDVYRFVRWLRGYAIGHERFVGYEEDTKPAADGAPDTTWADVGERLSEVQVYEPSRTGVPRHRMATMKTDPVHTVRAKLVATVEGVLTVNASFLDSGADLWVASGGLASAFLAAGAAPEITTMGPFSLRSYGADSRPVAVTKQVRFGSLEFKTGCGPLMLRGLRVWVDEAVAGVELTLGLPVMQKLGYSDKTLLENARRQQAEWDFADQSIATPGEAMPRTL</sequence>
<dbReference type="Proteomes" id="UP000285430">
    <property type="component" value="Unassembled WGS sequence"/>
</dbReference>